<dbReference type="PRINTS" id="PR00503">
    <property type="entry name" value="BROMODOMAIN"/>
</dbReference>
<feature type="compositionally biased region" description="Basic and acidic residues" evidence="3">
    <location>
        <begin position="647"/>
        <end position="658"/>
    </location>
</feature>
<dbReference type="PANTHER" id="PTHR22880:SF225">
    <property type="entry name" value="BROMODOMAIN-CONTAINING PROTEIN BET-1-RELATED"/>
    <property type="match status" value="1"/>
</dbReference>
<feature type="domain" description="NET" evidence="5">
    <location>
        <begin position="634"/>
        <end position="717"/>
    </location>
</feature>
<evidence type="ECO:0000256" key="3">
    <source>
        <dbReference type="SAM" id="MobiDB-lite"/>
    </source>
</evidence>
<feature type="region of interest" description="Disordered" evidence="3">
    <location>
        <begin position="500"/>
        <end position="532"/>
    </location>
</feature>
<dbReference type="Pfam" id="PF00439">
    <property type="entry name" value="Bromodomain"/>
    <property type="match status" value="2"/>
</dbReference>
<feature type="compositionally biased region" description="Basic and acidic residues" evidence="3">
    <location>
        <begin position="89"/>
        <end position="100"/>
    </location>
</feature>
<feature type="domain" description="Bromo" evidence="4">
    <location>
        <begin position="415"/>
        <end position="487"/>
    </location>
</feature>
<dbReference type="Gene3D" id="1.20.1270.220">
    <property type="match status" value="1"/>
</dbReference>
<protein>
    <recommendedName>
        <fullName evidence="8">Bromodomain-containing factor 1</fullName>
    </recommendedName>
</protein>
<feature type="compositionally biased region" description="Low complexity" evidence="3">
    <location>
        <begin position="60"/>
        <end position="85"/>
    </location>
</feature>
<feature type="compositionally biased region" description="Low complexity" evidence="3">
    <location>
        <begin position="757"/>
        <end position="784"/>
    </location>
</feature>
<evidence type="ECO:0000313" key="7">
    <source>
        <dbReference type="Proteomes" id="UP001214415"/>
    </source>
</evidence>
<feature type="compositionally biased region" description="Polar residues" evidence="3">
    <location>
        <begin position="331"/>
        <end position="344"/>
    </location>
</feature>
<keyword evidence="1 2" id="KW-0103">Bromodomain</keyword>
<dbReference type="InterPro" id="IPR027353">
    <property type="entry name" value="NET_dom"/>
</dbReference>
<feature type="compositionally biased region" description="Acidic residues" evidence="3">
    <location>
        <begin position="798"/>
        <end position="813"/>
    </location>
</feature>
<feature type="compositionally biased region" description="Low complexity" evidence="3">
    <location>
        <begin position="31"/>
        <end position="43"/>
    </location>
</feature>
<dbReference type="InterPro" id="IPR038336">
    <property type="entry name" value="NET_sf"/>
</dbReference>
<dbReference type="EMBL" id="CP119903">
    <property type="protein sequence ID" value="WFD23470.1"/>
    <property type="molecule type" value="Genomic_DNA"/>
</dbReference>
<dbReference type="PROSITE" id="PS50014">
    <property type="entry name" value="BROMODOMAIN_2"/>
    <property type="match status" value="2"/>
</dbReference>
<evidence type="ECO:0008006" key="8">
    <source>
        <dbReference type="Google" id="ProtNLM"/>
    </source>
</evidence>
<reference evidence="6" key="1">
    <citation type="submission" date="2023-03" db="EMBL/GenBank/DDBJ databases">
        <title>Mating type loci evolution in Malassezia.</title>
        <authorList>
            <person name="Coelho M.A."/>
        </authorList>
    </citation>
    <scope>NUCLEOTIDE SEQUENCE</scope>
    <source>
        <strain evidence="6">CBS 12830</strain>
    </source>
</reference>
<dbReference type="GO" id="GO:0006355">
    <property type="term" value="P:regulation of DNA-templated transcription"/>
    <property type="evidence" value="ECO:0007669"/>
    <property type="project" value="TreeGrafter"/>
</dbReference>
<feature type="region of interest" description="Disordered" evidence="3">
    <location>
        <begin position="1"/>
        <end position="168"/>
    </location>
</feature>
<organism evidence="6 7">
    <name type="scientific">Malassezia equina</name>
    <dbReference type="NCBI Taxonomy" id="1381935"/>
    <lineage>
        <taxon>Eukaryota</taxon>
        <taxon>Fungi</taxon>
        <taxon>Dikarya</taxon>
        <taxon>Basidiomycota</taxon>
        <taxon>Ustilaginomycotina</taxon>
        <taxon>Malasseziomycetes</taxon>
        <taxon>Malasseziales</taxon>
        <taxon>Malasseziaceae</taxon>
        <taxon>Malassezia</taxon>
    </lineage>
</organism>
<feature type="compositionally biased region" description="Polar residues" evidence="3">
    <location>
        <begin position="1"/>
        <end position="14"/>
    </location>
</feature>
<feature type="region of interest" description="Disordered" evidence="3">
    <location>
        <begin position="588"/>
        <end position="658"/>
    </location>
</feature>
<keyword evidence="7" id="KW-1185">Reference proteome</keyword>
<dbReference type="Gene3D" id="1.20.920.10">
    <property type="entry name" value="Bromodomain-like"/>
    <property type="match status" value="2"/>
</dbReference>
<dbReference type="Pfam" id="PF17035">
    <property type="entry name" value="BET"/>
    <property type="match status" value="1"/>
</dbReference>
<evidence type="ECO:0000259" key="5">
    <source>
        <dbReference type="PROSITE" id="PS51525"/>
    </source>
</evidence>
<evidence type="ECO:0000256" key="2">
    <source>
        <dbReference type="PROSITE-ProRule" id="PRU00035"/>
    </source>
</evidence>
<dbReference type="SMART" id="SM00297">
    <property type="entry name" value="BROMO"/>
    <property type="match status" value="2"/>
</dbReference>
<feature type="domain" description="Bromo" evidence="4">
    <location>
        <begin position="190"/>
        <end position="294"/>
    </location>
</feature>
<feature type="region of interest" description="Disordered" evidence="3">
    <location>
        <begin position="317"/>
        <end position="361"/>
    </location>
</feature>
<dbReference type="PROSITE" id="PS51525">
    <property type="entry name" value="NET"/>
    <property type="match status" value="1"/>
</dbReference>
<gene>
    <name evidence="6" type="ORF">MEQU1_002161</name>
</gene>
<evidence type="ECO:0000256" key="1">
    <source>
        <dbReference type="ARBA" id="ARBA00023117"/>
    </source>
</evidence>
<name>A0AAF0J402_9BASI</name>
<dbReference type="AlphaFoldDB" id="A0AAF0J402"/>
<dbReference type="InterPro" id="IPR001487">
    <property type="entry name" value="Bromodomain"/>
</dbReference>
<dbReference type="Proteomes" id="UP001214415">
    <property type="component" value="Chromosome 4"/>
</dbReference>
<feature type="region of interest" description="Disordered" evidence="3">
    <location>
        <begin position="710"/>
        <end position="813"/>
    </location>
</feature>
<accession>A0AAF0J402</accession>
<evidence type="ECO:0000259" key="4">
    <source>
        <dbReference type="PROSITE" id="PS50014"/>
    </source>
</evidence>
<dbReference type="SUPFAM" id="SSF47370">
    <property type="entry name" value="Bromodomain"/>
    <property type="match status" value="2"/>
</dbReference>
<dbReference type="PANTHER" id="PTHR22880">
    <property type="entry name" value="FALZ-RELATED BROMODOMAIN-CONTAINING PROTEINS"/>
    <property type="match status" value="1"/>
</dbReference>
<feature type="compositionally biased region" description="Basic residues" evidence="3">
    <location>
        <begin position="608"/>
        <end position="622"/>
    </location>
</feature>
<feature type="compositionally biased region" description="Low complexity" evidence="3">
    <location>
        <begin position="124"/>
        <end position="157"/>
    </location>
</feature>
<evidence type="ECO:0000313" key="6">
    <source>
        <dbReference type="EMBL" id="WFD23470.1"/>
    </source>
</evidence>
<dbReference type="InterPro" id="IPR050935">
    <property type="entry name" value="Bromo_chromatin_reader"/>
</dbReference>
<dbReference type="GO" id="GO:0005634">
    <property type="term" value="C:nucleus"/>
    <property type="evidence" value="ECO:0007669"/>
    <property type="project" value="TreeGrafter"/>
</dbReference>
<proteinExistence type="predicted"/>
<sequence>MSDSQSNSASQVQVGVTEPVQASVPAPPETAAPGATAPVAPAESTEPKEPVASTEASSLAVTSSDANASASAEATNPPASTPAPAQGDVPKEPVQEEKLPSEPVAPQETAPEVPPKTEAPAAGAEAPVSSAPATEAAVPAPAASAASDSATAGSAPAVPGDTASADDGLTRMDMAMPHVKYAQNTIRSLKSRREAGAFLQPVDPIALNIPHYTQIIKEPMDLGTIDQKLALTAHRMKTAQGAQSRLSDKLKQAIDSGRIHPDTDFYARVEDFERDVFRVFNNCVRFNGAEHIFSKNAEVLRGVFEKQRKGLSTAVAVAEEQNSPEAKARRNSSSLPTIRRSTNGGRPKREIHPPASRDLPWTEEHLHPASKRAVAARLGKSMDNLSPREQSYWSKVISDELKFCYRVIDDLLKPAHQDLAWVFYDLPAKDFDWAPAYYQIIKKPIALIPIQRKLKSGGHADLAAFDADMQLMFRNCFTFNPPDSDVYIMGARLKDVYETKMQKKPVPPPFPAEDDDDMDEDDEDDEDDMDEDDTNAVLVQQLQKQIAELEGTLETLESGKNKNPLLITSTRVALNSVQAALAGAMSVADMTKRKGKKRHASSMDKKSKGDKKKKSSPAKKVRTGSSPTPRKRMTGSDEEDVRTVTFDQKEELAAKITELSDERLEGAIRIINEDKPAGADGTEDEEIELDIDELSPQTLYKLYKYVVRPKKKTGPELGPNGKPIPASAPIDGRKRGTGGLKKKNLDEDEEAARIARLQQQLQQFNDASSSDAPKPAAAPEPEAAAGKHDDLVPSDSSSGEEDDSDSDSGSDMD</sequence>
<feature type="compositionally biased region" description="Acidic residues" evidence="3">
    <location>
        <begin position="512"/>
        <end position="532"/>
    </location>
</feature>
<dbReference type="GO" id="GO:0006338">
    <property type="term" value="P:chromatin remodeling"/>
    <property type="evidence" value="ECO:0007669"/>
    <property type="project" value="TreeGrafter"/>
</dbReference>
<dbReference type="GO" id="GO:0000785">
    <property type="term" value="C:chromatin"/>
    <property type="evidence" value="ECO:0007669"/>
    <property type="project" value="TreeGrafter"/>
</dbReference>
<dbReference type="InterPro" id="IPR036427">
    <property type="entry name" value="Bromodomain-like_sf"/>
</dbReference>